<proteinExistence type="predicted"/>
<feature type="compositionally biased region" description="Polar residues" evidence="2">
    <location>
        <begin position="1288"/>
        <end position="1303"/>
    </location>
</feature>
<feature type="compositionally biased region" description="Basic and acidic residues" evidence="2">
    <location>
        <begin position="500"/>
        <end position="511"/>
    </location>
</feature>
<evidence type="ECO:0000256" key="1">
    <source>
        <dbReference type="SAM" id="Coils"/>
    </source>
</evidence>
<feature type="compositionally biased region" description="Low complexity" evidence="2">
    <location>
        <begin position="122"/>
        <end position="133"/>
    </location>
</feature>
<dbReference type="PANTHER" id="PTHR23159">
    <property type="entry name" value="CENTROSOMAL PROTEIN 2"/>
    <property type="match status" value="1"/>
</dbReference>
<dbReference type="PANTHER" id="PTHR23159:SF60">
    <property type="entry name" value="SPINDLE ASSEMBLY ABNORMAL PROTEIN 4"/>
    <property type="match status" value="1"/>
</dbReference>
<feature type="compositionally biased region" description="Basic residues" evidence="2">
    <location>
        <begin position="75"/>
        <end position="96"/>
    </location>
</feature>
<feature type="compositionally biased region" description="Low complexity" evidence="2">
    <location>
        <begin position="466"/>
        <end position="477"/>
    </location>
</feature>
<feature type="compositionally biased region" description="Basic and acidic residues" evidence="2">
    <location>
        <begin position="1275"/>
        <end position="1287"/>
    </location>
</feature>
<feature type="compositionally biased region" description="Polar residues" evidence="2">
    <location>
        <begin position="520"/>
        <end position="538"/>
    </location>
</feature>
<name>A0AAD9GSF7_9STRA</name>
<feature type="coiled-coil region" evidence="1">
    <location>
        <begin position="1014"/>
        <end position="1086"/>
    </location>
</feature>
<gene>
    <name evidence="3" type="ORF">P3T76_005136</name>
</gene>
<sequence length="1349" mass="149044">MPLDNLIPLGGASGSKFGAKKGGASELTSGLISLSGARDNVDVDMSDFDVGDLLGDDSSKKTTSSSKDKSDDAKKKKKSKDKSSSSKRKSKSKSKKSAFDDSGDFGDDDVDNWTSSNKNWDSAAELEMAAAASARRKNGGGKMGGGFDDEFTKMLGGDIGGGDFGSPPSPESIGGEKVSHLESEDTFDISGYTPTVRGSKKFESAEVTMTSNAEDSAKGGVSASFFQGSDKDDLNSTPLSSLLGSTTERRGGARGSRRTTGAESDPFGFGATTTTSSSTFDSLFGGSSSRRSGFDDPFAKSTREPQEESNLRQPEPVVETKPEPVRDEAPFAPVTQRLSAKDDLLADLFTSEPRSSRSDRHQQEPTAKSEEVDSYEKITRADPPPEPTQYPPVVDVAKQQNDLLAELFATPSSYNPKKKEEESKPKAEIMKETTVTPPRQKSPPPQPVESVLPSGNTNDDLASARDSLLMDLLGDLSPPKPREPLLSRRRSRNNSNNSSPEKEIVKVEDPFKSSLPPSPVQTQSLPTVIEVSTTSNERPVTPPSPGRIRSLTMDKGSLAIRESDFEQSKDSLLEEILPSSPSPARSSPHRRNSYSQSFDVEESIVVDAQEQKNEEVEEQKPPVEEEEPAAPEPIVPVVKKSPSPKPKQQSKASSSKLETEPEASSAKPEPTHSKPAKQNDIQVVLAPACNCEEREAKFTASFELERAELKQKLDELTHQLEDQAASSAQLTLQLNQQLEEQEASALQLSQQLEARAAANAQLALQLTAAERDKLQADQFAQASKEDAASYQHRAELLEAEMRSLREELTRSKRAQQDAELALARKTAEYDEVDQLERHREKRALESLSAQMQRALARLTVSHQVQEEGSGYDNSAARVAAEDEARLRVIASLEGSSKRAAQHAEQERLKLAELLRDLESGARNARQGALEDKERLRQEQQRLDALSAHLQAQAAALRDQEAAHATYMGQQLAEAREDARVQESRLNTRRIQLERDERALYEARADFAAFREQTALEIEREYEELRVSRLRLEDAWRELRTDREDLEAELASHEEEFQALESMREEVQEAETRLNERTQEVVALAEKLDAGTRDLLEREQIVAQQAAVIQDTDTSFFSRERALERVKSELEAREQRLHVQIRQLDGARVRLTQQRREQQQLMAAARRHYSTPVSAVDNNKRWRQSDFTSADPRGASSSNRLDHSPPTVNKTKATPLETGLHSEEDPSGLPPALRKQVEANWQRRSQQTGQRRFGSGLTFDPGDFDATSAYPPSWFKTKDISSVKDGSSEKNSMNSHQKSPTMSKESYKAPRQEQSNPTPSFRNPQSLHSVRKSQQPPPPGTSQPTLRVNL</sequence>
<feature type="region of interest" description="Disordered" evidence="2">
    <location>
        <begin position="1158"/>
        <end position="1349"/>
    </location>
</feature>
<feature type="compositionally biased region" description="Low complexity" evidence="2">
    <location>
        <begin position="258"/>
        <end position="291"/>
    </location>
</feature>
<feature type="compositionally biased region" description="Basic and acidic residues" evidence="2">
    <location>
        <begin position="561"/>
        <end position="572"/>
    </location>
</feature>
<keyword evidence="1" id="KW-0175">Coiled coil</keyword>
<organism evidence="3 4">
    <name type="scientific">Phytophthora citrophthora</name>
    <dbReference type="NCBI Taxonomy" id="4793"/>
    <lineage>
        <taxon>Eukaryota</taxon>
        <taxon>Sar</taxon>
        <taxon>Stramenopiles</taxon>
        <taxon>Oomycota</taxon>
        <taxon>Peronosporomycetes</taxon>
        <taxon>Peronosporales</taxon>
        <taxon>Peronosporaceae</taxon>
        <taxon>Phytophthora</taxon>
    </lineage>
</organism>
<feature type="compositionally biased region" description="Low complexity" evidence="2">
    <location>
        <begin position="14"/>
        <end position="23"/>
    </location>
</feature>
<keyword evidence="4" id="KW-1185">Reference proteome</keyword>
<evidence type="ECO:0000313" key="3">
    <source>
        <dbReference type="EMBL" id="KAK1943740.1"/>
    </source>
</evidence>
<feature type="compositionally biased region" description="Low complexity" evidence="2">
    <location>
        <begin position="574"/>
        <end position="586"/>
    </location>
</feature>
<feature type="region of interest" description="Disordered" evidence="2">
    <location>
        <begin position="45"/>
        <end position="681"/>
    </location>
</feature>
<comment type="caution">
    <text evidence="3">The sequence shown here is derived from an EMBL/GenBank/DDBJ whole genome shotgun (WGS) entry which is preliminary data.</text>
</comment>
<feature type="coiled-coil region" evidence="1">
    <location>
        <begin position="900"/>
        <end position="952"/>
    </location>
</feature>
<feature type="compositionally biased region" description="Basic and acidic residues" evidence="2">
    <location>
        <begin position="609"/>
        <end position="623"/>
    </location>
</feature>
<evidence type="ECO:0000313" key="4">
    <source>
        <dbReference type="Proteomes" id="UP001259832"/>
    </source>
</evidence>
<feature type="compositionally biased region" description="Polar residues" evidence="2">
    <location>
        <begin position="1311"/>
        <end position="1327"/>
    </location>
</feature>
<evidence type="ECO:0000256" key="2">
    <source>
        <dbReference type="SAM" id="MobiDB-lite"/>
    </source>
</evidence>
<feature type="compositionally biased region" description="Basic and acidic residues" evidence="2">
    <location>
        <begin position="354"/>
        <end position="380"/>
    </location>
</feature>
<feature type="compositionally biased region" description="Low complexity" evidence="2">
    <location>
        <begin position="635"/>
        <end position="656"/>
    </location>
</feature>
<reference evidence="3" key="1">
    <citation type="submission" date="2023-08" db="EMBL/GenBank/DDBJ databases">
        <title>Reference Genome Resource for the Citrus Pathogen Phytophthora citrophthora.</title>
        <authorList>
            <person name="Moller H."/>
            <person name="Coetzee B."/>
            <person name="Rose L.J."/>
            <person name="Van Niekerk J.M."/>
        </authorList>
    </citation>
    <scope>NUCLEOTIDE SEQUENCE</scope>
    <source>
        <strain evidence="3">STE-U-9442</strain>
    </source>
</reference>
<feature type="compositionally biased region" description="Basic and acidic residues" evidence="2">
    <location>
        <begin position="318"/>
        <end position="329"/>
    </location>
</feature>
<feature type="compositionally biased region" description="Acidic residues" evidence="2">
    <location>
        <begin position="101"/>
        <end position="111"/>
    </location>
</feature>
<dbReference type="EMBL" id="JASMQC010000007">
    <property type="protein sequence ID" value="KAK1943740.1"/>
    <property type="molecule type" value="Genomic_DNA"/>
</dbReference>
<feature type="compositionally biased region" description="Basic and acidic residues" evidence="2">
    <location>
        <begin position="417"/>
        <end position="431"/>
    </location>
</feature>
<feature type="compositionally biased region" description="Low complexity" evidence="2">
    <location>
        <begin position="235"/>
        <end position="246"/>
    </location>
</feature>
<feature type="region of interest" description="Disordered" evidence="2">
    <location>
        <begin position="1"/>
        <end position="23"/>
    </location>
</feature>
<dbReference type="Proteomes" id="UP001259832">
    <property type="component" value="Unassembled WGS sequence"/>
</dbReference>
<feature type="compositionally biased region" description="Basic and acidic residues" evidence="2">
    <location>
        <begin position="292"/>
        <end position="310"/>
    </location>
</feature>
<accession>A0AAD9GSF7</accession>
<protein>
    <submittedName>
        <fullName evidence="3">Uncharacterized protein</fullName>
    </submittedName>
</protein>
<feature type="coiled-coil region" evidence="1">
    <location>
        <begin position="699"/>
        <end position="857"/>
    </location>
</feature>